<accession>A0A6G1DRF1</accession>
<sequence>MEMRHFYLDFIPDAKSWQLVDGACSVVLLAKKMTGWKRRCLPNLMVWEPLTRRHQAIPPLPEMKFHYCLGTCLKNKCGTDWRQVRVGMSTFTVICALYKRSPPTVSSISSVRFVGRARRAVYWAIKNSVSMLILDEYSFLLVALPASFRWSPLSQHDETPFHVADPGGEPFPPFDDRLAARLAGLFGDELRVFSRWRIDDD</sequence>
<protein>
    <submittedName>
        <fullName evidence="1">Uncharacterized protein</fullName>
    </submittedName>
</protein>
<keyword evidence="2" id="KW-1185">Reference proteome</keyword>
<dbReference type="Proteomes" id="UP000479710">
    <property type="component" value="Unassembled WGS sequence"/>
</dbReference>
<dbReference type="AlphaFoldDB" id="A0A6G1DRF1"/>
<dbReference type="EMBL" id="SPHZ02000006">
    <property type="protein sequence ID" value="KAF0915198.1"/>
    <property type="molecule type" value="Genomic_DNA"/>
</dbReference>
<organism evidence="1 2">
    <name type="scientific">Oryza meyeriana var. granulata</name>
    <dbReference type="NCBI Taxonomy" id="110450"/>
    <lineage>
        <taxon>Eukaryota</taxon>
        <taxon>Viridiplantae</taxon>
        <taxon>Streptophyta</taxon>
        <taxon>Embryophyta</taxon>
        <taxon>Tracheophyta</taxon>
        <taxon>Spermatophyta</taxon>
        <taxon>Magnoliopsida</taxon>
        <taxon>Liliopsida</taxon>
        <taxon>Poales</taxon>
        <taxon>Poaceae</taxon>
        <taxon>BOP clade</taxon>
        <taxon>Oryzoideae</taxon>
        <taxon>Oryzeae</taxon>
        <taxon>Oryzinae</taxon>
        <taxon>Oryza</taxon>
        <taxon>Oryza meyeriana</taxon>
    </lineage>
</organism>
<comment type="caution">
    <text evidence="1">The sequence shown here is derived from an EMBL/GenBank/DDBJ whole genome shotgun (WGS) entry which is preliminary data.</text>
</comment>
<gene>
    <name evidence="1" type="ORF">E2562_034155</name>
</gene>
<name>A0A6G1DRF1_9ORYZ</name>
<dbReference type="OrthoDB" id="674561at2759"/>
<evidence type="ECO:0000313" key="1">
    <source>
        <dbReference type="EMBL" id="KAF0915198.1"/>
    </source>
</evidence>
<reference evidence="1 2" key="1">
    <citation type="submission" date="2019-11" db="EMBL/GenBank/DDBJ databases">
        <title>Whole genome sequence of Oryza granulata.</title>
        <authorList>
            <person name="Li W."/>
        </authorList>
    </citation>
    <scope>NUCLEOTIDE SEQUENCE [LARGE SCALE GENOMIC DNA]</scope>
    <source>
        <strain evidence="2">cv. Menghai</strain>
        <tissue evidence="1">Leaf</tissue>
    </source>
</reference>
<evidence type="ECO:0000313" key="2">
    <source>
        <dbReference type="Proteomes" id="UP000479710"/>
    </source>
</evidence>
<proteinExistence type="predicted"/>